<dbReference type="AlphaFoldDB" id="A0A7R9P4K7"/>
<organism evidence="5">
    <name type="scientific">Timema californicum</name>
    <name type="common">California timema</name>
    <name type="synonym">Walking stick</name>
    <dbReference type="NCBI Taxonomy" id="61474"/>
    <lineage>
        <taxon>Eukaryota</taxon>
        <taxon>Metazoa</taxon>
        <taxon>Ecdysozoa</taxon>
        <taxon>Arthropoda</taxon>
        <taxon>Hexapoda</taxon>
        <taxon>Insecta</taxon>
        <taxon>Pterygota</taxon>
        <taxon>Neoptera</taxon>
        <taxon>Polyneoptera</taxon>
        <taxon>Phasmatodea</taxon>
        <taxon>Timematodea</taxon>
        <taxon>Timematoidea</taxon>
        <taxon>Timematidae</taxon>
        <taxon>Timema</taxon>
    </lineage>
</organism>
<sequence length="1229" mass="136440">MVKKNLKELGGEEYWKELPKIEQDGGGLQGWCVVADRKNKKKSVTLSLKVILKLRRACKFTIAGSPACADFSQQLGKSANSPKGLDGKEMKNIDTIATSSSSTALQPNPAAEYKDHDNASANKRQAVKAEWSPLDGPAPSSQATRCVQRMDDKSSWSQLGNTLDTVSFGRTEESIPCLHGTKLRLREQLPSLVGVNTVGRLQEMAQAKKWKMPLYQERGTVNSLQCVKCTFQDITTEGWSTTKKEAKKKAAAEMLAQLNVSQSFGSTSPVGSPITSTTTSASEITNPTIVDVFNIPVSDHLIDLGITTGNEVSLNISTEEMLVLAINAPLLHYFQSPFFAELRELSSFTTLFSLSFIRSGKSQEFLSFRNLFFTLVHSFWKESGVFVIPDSSVVRPSLGGLERCVHTGPRDLVGTTLAKVTERPHLVRASDTMSDIQNNTRCFIAQTGHTRSQKRGKGRGIHRTKGRVKTSALDVSRIAQQLLGDSKTSPKRSRKLAKSGWELVYCGLGLDFLQGAGLARVSIFFIQATKCICTCMHEEWKTVLEKPPSVHPTEIQISIPPLTHRQPSILQNTMASNTVGELQEYCMQHRIGMPLYRLTMESGPPHNKTFTITCQVGEHTTKVAKLANALVMLSSTAEDGKIEVQISVGCVVKYLYFYKMGHKNKWKLIIVDHFKILTHQTGQKGMCQHHNFMKSIPQWSQVLRVVMPLSELAEQRPNAGTENMDLVEEDDYKSNLGSGNKIGMLQELCQRMKWEMPVYTENGILNQQQSIKCTLRDMTTVGFNISKKDAKKMAAGKMLALLNISDERFTSRPAKSNPTYASEHPIPINEFVSNSDIKSPKTVEDSTSKTPPDLAKVIELFRSLKSPKAPTISSNPDVVEKMHLKFQSKEGVILNEIIEAFNYEEQDDIDYLLLLEKLSKEQHFTMQFDECESLDPTRMHYSVIRGVFQVCNQILCPIKFNVHPIFRDVILPKTVCITFEKIRNRICLEFGGFERFLWDIVTVASSVSSGDLKDVIHVRNQVEDCCVTLTPVFQIFNTIAKLIYLQGAQVGVMKDCDVTKVVTERLAIFSPGEISQWVSLYTAGQVDYPSYKPIRSDGTAATSKKSVYKFIGSLPVGGFPLTDQTILGSGSPWASHFTVTFTSILGKIESLFSNCNNAATSKKSVYKFIGSLPVGGFPLTDQTILGSGSPWASHFTVTFSFSFALCTTDVSMKEMGSGDKRVDDTHTDI</sequence>
<evidence type="ECO:0000256" key="1">
    <source>
        <dbReference type="ARBA" id="ARBA00022884"/>
    </source>
</evidence>
<keyword evidence="1 2" id="KW-0694">RNA-binding</keyword>
<dbReference type="GO" id="GO:0003725">
    <property type="term" value="F:double-stranded RNA binding"/>
    <property type="evidence" value="ECO:0007669"/>
    <property type="project" value="TreeGrafter"/>
</dbReference>
<evidence type="ECO:0000256" key="3">
    <source>
        <dbReference type="SAM" id="MobiDB-lite"/>
    </source>
</evidence>
<dbReference type="GO" id="GO:0070578">
    <property type="term" value="C:RISC-loading complex"/>
    <property type="evidence" value="ECO:0007669"/>
    <property type="project" value="TreeGrafter"/>
</dbReference>
<feature type="compositionally biased region" description="Basic and acidic residues" evidence="3">
    <location>
        <begin position="838"/>
        <end position="847"/>
    </location>
</feature>
<dbReference type="GO" id="GO:0070920">
    <property type="term" value="P:regulation of regulatory ncRNA processing"/>
    <property type="evidence" value="ECO:0007669"/>
    <property type="project" value="TreeGrafter"/>
</dbReference>
<feature type="region of interest" description="Disordered" evidence="3">
    <location>
        <begin position="831"/>
        <end position="850"/>
    </location>
</feature>
<dbReference type="InterPro" id="IPR014720">
    <property type="entry name" value="dsRBD_dom"/>
</dbReference>
<reference evidence="5" key="1">
    <citation type="submission" date="2020-11" db="EMBL/GenBank/DDBJ databases">
        <authorList>
            <person name="Tran Van P."/>
        </authorList>
    </citation>
    <scope>NUCLEOTIDE SEQUENCE</scope>
</reference>
<dbReference type="GO" id="GO:0016442">
    <property type="term" value="C:RISC complex"/>
    <property type="evidence" value="ECO:0007669"/>
    <property type="project" value="TreeGrafter"/>
</dbReference>
<dbReference type="PANTHER" id="PTHR46205:SF3">
    <property type="entry name" value="LOQUACIOUS, ISOFORM B"/>
    <property type="match status" value="1"/>
</dbReference>
<dbReference type="GO" id="GO:0030422">
    <property type="term" value="P:siRNA processing"/>
    <property type="evidence" value="ECO:0007669"/>
    <property type="project" value="TreeGrafter"/>
</dbReference>
<evidence type="ECO:0000256" key="2">
    <source>
        <dbReference type="PROSITE-ProRule" id="PRU00266"/>
    </source>
</evidence>
<dbReference type="GO" id="GO:0005634">
    <property type="term" value="C:nucleus"/>
    <property type="evidence" value="ECO:0007669"/>
    <property type="project" value="TreeGrafter"/>
</dbReference>
<feature type="domain" description="DRBM" evidence="4">
    <location>
        <begin position="196"/>
        <end position="260"/>
    </location>
</feature>
<feature type="domain" description="DRBM" evidence="4">
    <location>
        <begin position="577"/>
        <end position="617"/>
    </location>
</feature>
<dbReference type="SUPFAM" id="SSF54768">
    <property type="entry name" value="dsRNA-binding domain-like"/>
    <property type="match status" value="3"/>
</dbReference>
<dbReference type="GO" id="GO:0035197">
    <property type="term" value="F:siRNA binding"/>
    <property type="evidence" value="ECO:0007669"/>
    <property type="project" value="TreeGrafter"/>
</dbReference>
<dbReference type="SMART" id="SM00358">
    <property type="entry name" value="DSRM"/>
    <property type="match status" value="3"/>
</dbReference>
<dbReference type="PANTHER" id="PTHR46205">
    <property type="entry name" value="LOQUACIOUS, ISOFORM B"/>
    <property type="match status" value="1"/>
</dbReference>
<accession>A0A7R9P4K7</accession>
<dbReference type="GO" id="GO:0005737">
    <property type="term" value="C:cytoplasm"/>
    <property type="evidence" value="ECO:0007669"/>
    <property type="project" value="TreeGrafter"/>
</dbReference>
<proteinExistence type="predicted"/>
<evidence type="ECO:0000313" key="5">
    <source>
        <dbReference type="EMBL" id="CAD7569841.1"/>
    </source>
</evidence>
<dbReference type="InterPro" id="IPR051247">
    <property type="entry name" value="RLC_Component"/>
</dbReference>
<dbReference type="Gene3D" id="3.30.160.20">
    <property type="match status" value="3"/>
</dbReference>
<name>A0A7R9P4K7_TIMCA</name>
<gene>
    <name evidence="5" type="ORF">TCMB3V08_LOCUS2562</name>
</gene>
<dbReference type="EMBL" id="OE179817">
    <property type="protein sequence ID" value="CAD7569841.1"/>
    <property type="molecule type" value="Genomic_DNA"/>
</dbReference>
<feature type="region of interest" description="Disordered" evidence="3">
    <location>
        <begin position="99"/>
        <end position="124"/>
    </location>
</feature>
<dbReference type="PROSITE" id="PS50137">
    <property type="entry name" value="DS_RBD"/>
    <property type="match status" value="2"/>
</dbReference>
<protein>
    <submittedName>
        <fullName evidence="5">(California timema) hypothetical protein</fullName>
    </submittedName>
</protein>
<dbReference type="Pfam" id="PF00035">
    <property type="entry name" value="dsrm"/>
    <property type="match status" value="3"/>
</dbReference>
<evidence type="ECO:0000259" key="4">
    <source>
        <dbReference type="PROSITE" id="PS50137"/>
    </source>
</evidence>